<keyword evidence="2" id="KW-1185">Reference proteome</keyword>
<comment type="caution">
    <text evidence="1">The sequence shown here is derived from an EMBL/GenBank/DDBJ whole genome shotgun (WGS) entry which is preliminary data.</text>
</comment>
<dbReference type="EMBL" id="LSSN01000371">
    <property type="protein sequence ID" value="OMJ24306.1"/>
    <property type="molecule type" value="Genomic_DNA"/>
</dbReference>
<reference evidence="1 2" key="1">
    <citation type="submission" date="2017-01" db="EMBL/GenBank/DDBJ databases">
        <authorList>
            <person name="Mah S.A."/>
            <person name="Swanson W.J."/>
            <person name="Moy G.W."/>
            <person name="Vacquier V.D."/>
        </authorList>
    </citation>
    <scope>NUCLEOTIDE SEQUENCE [LARGE SCALE GENOMIC DNA]</scope>
    <source>
        <strain evidence="1 2">GSMNP</strain>
    </source>
</reference>
<gene>
    <name evidence="1" type="ORF">AYI70_g1672</name>
</gene>
<name>A0A1R1YCB7_9FUNG</name>
<protein>
    <submittedName>
        <fullName evidence="1">Uncharacterized protein</fullName>
    </submittedName>
</protein>
<dbReference type="Proteomes" id="UP000187283">
    <property type="component" value="Unassembled WGS sequence"/>
</dbReference>
<proteinExistence type="predicted"/>
<evidence type="ECO:0000313" key="2">
    <source>
        <dbReference type="Proteomes" id="UP000187283"/>
    </source>
</evidence>
<sequence length="105" mass="11537">MSTIIKPEGSKGCQAKNTSSIFDILPRVTNTKTALRGTVGLKKPPAGAICQIKTSHIPIIDAVSKKDTSNDINEQKADKVNKNKNYFDENLNNSSEELELSNKYK</sequence>
<dbReference type="AlphaFoldDB" id="A0A1R1YCB7"/>
<evidence type="ECO:0000313" key="1">
    <source>
        <dbReference type="EMBL" id="OMJ24306.1"/>
    </source>
</evidence>
<organism evidence="1 2">
    <name type="scientific">Smittium culicis</name>
    <dbReference type="NCBI Taxonomy" id="133412"/>
    <lineage>
        <taxon>Eukaryota</taxon>
        <taxon>Fungi</taxon>
        <taxon>Fungi incertae sedis</taxon>
        <taxon>Zoopagomycota</taxon>
        <taxon>Kickxellomycotina</taxon>
        <taxon>Harpellomycetes</taxon>
        <taxon>Harpellales</taxon>
        <taxon>Legeriomycetaceae</taxon>
        <taxon>Smittium</taxon>
    </lineage>
</organism>
<accession>A0A1R1YCB7</accession>